<reference evidence="2" key="1">
    <citation type="submission" date="2021-01" db="EMBL/GenBank/DDBJ databases">
        <authorList>
            <person name="Kaushik A."/>
        </authorList>
    </citation>
    <scope>NUCLEOTIDE SEQUENCE</scope>
    <source>
        <strain evidence="2">AG5</strain>
    </source>
</reference>
<feature type="compositionally biased region" description="Low complexity" evidence="1">
    <location>
        <begin position="155"/>
        <end position="170"/>
    </location>
</feature>
<dbReference type="Proteomes" id="UP000663827">
    <property type="component" value="Unassembled WGS sequence"/>
</dbReference>
<feature type="non-terminal residue" evidence="2">
    <location>
        <position position="1"/>
    </location>
</feature>
<protein>
    <submittedName>
        <fullName evidence="2">Uncharacterized protein</fullName>
    </submittedName>
</protein>
<evidence type="ECO:0000256" key="1">
    <source>
        <dbReference type="SAM" id="MobiDB-lite"/>
    </source>
</evidence>
<gene>
    <name evidence="2" type="ORF">RDB_LOCUS152696</name>
</gene>
<organism evidence="2 3">
    <name type="scientific">Rhizoctonia solani</name>
    <dbReference type="NCBI Taxonomy" id="456999"/>
    <lineage>
        <taxon>Eukaryota</taxon>
        <taxon>Fungi</taxon>
        <taxon>Dikarya</taxon>
        <taxon>Basidiomycota</taxon>
        <taxon>Agaricomycotina</taxon>
        <taxon>Agaricomycetes</taxon>
        <taxon>Cantharellales</taxon>
        <taxon>Ceratobasidiaceae</taxon>
        <taxon>Rhizoctonia</taxon>
    </lineage>
</organism>
<name>A0A8H3I169_9AGAM</name>
<dbReference type="EMBL" id="CAJNJQ010004469">
    <property type="protein sequence ID" value="CAE7211418.1"/>
    <property type="molecule type" value="Genomic_DNA"/>
</dbReference>
<evidence type="ECO:0000313" key="2">
    <source>
        <dbReference type="EMBL" id="CAE7211418.1"/>
    </source>
</evidence>
<proteinExistence type="predicted"/>
<evidence type="ECO:0000313" key="3">
    <source>
        <dbReference type="Proteomes" id="UP000663827"/>
    </source>
</evidence>
<accession>A0A8H3I169</accession>
<dbReference type="AlphaFoldDB" id="A0A8H3I169"/>
<feature type="compositionally biased region" description="Basic and acidic residues" evidence="1">
    <location>
        <begin position="80"/>
        <end position="94"/>
    </location>
</feature>
<feature type="region of interest" description="Disordered" evidence="1">
    <location>
        <begin position="1"/>
        <end position="170"/>
    </location>
</feature>
<comment type="caution">
    <text evidence="2">The sequence shown here is derived from an EMBL/GenBank/DDBJ whole genome shotgun (WGS) entry which is preliminary data.</text>
</comment>
<sequence>LKKSKIASLAGGEVQQLVASQAQWTHEEQSTAEDKDREKSPAIGRSSDPTDVDHNTDSTPAPLPRSNTKQKKGKGCAKQPKQDDATPTSDEERTHKHPPRTRADHEEEELEPLHKSLVPEITRTLATGGSGQKSMKQKIEGGNGDYAAESDRPAESQASSSKKASTSAIN</sequence>
<feature type="compositionally biased region" description="Basic and acidic residues" evidence="1">
    <location>
        <begin position="25"/>
        <end position="40"/>
    </location>
</feature>